<dbReference type="InterPro" id="IPR018755">
    <property type="entry name" value="Phage_Mu_Gp48"/>
</dbReference>
<reference evidence="1" key="1">
    <citation type="submission" date="2019-02" db="EMBL/GenBank/DDBJ databases">
        <title>Draft genome of the type strain Pelomonas aquatica CCUG 52575T.</title>
        <authorList>
            <person name="Gomila M."/>
            <person name="Lalucat J."/>
        </authorList>
    </citation>
    <scope>NUCLEOTIDE SEQUENCE</scope>
    <source>
        <strain evidence="1">CCUG 52575</strain>
    </source>
</reference>
<dbReference type="Proteomes" id="UP001152766">
    <property type="component" value="Unassembled WGS sequence"/>
</dbReference>
<protein>
    <submittedName>
        <fullName evidence="1">DUF2313 domain-containing protein</fullName>
    </submittedName>
</protein>
<sequence>MAPTVARPSRSPELAGHGLAHAACTLMVEPTYDHIYVTTEGGALLTFGDAYLVWETTMLQQLREQFGLVSHSRDEYRDALAALLPTGPAWPRDPEAALMKFLASLAVEMERVDARAAQLLAETDPAATTELLADWERVVGLPDPCVTQVQTVAQRRQALEGRLTAVGGQSRRFFTELAFRLGYSITIDEFRSAAEATAAGIPFTGDEWAHTWRVNVPVAVSITYFRVGAGAVGEPLRAWSNEVLECQFNRYKPAHTRLLFAYATA</sequence>
<name>A0A9X4R3H2_9BURK</name>
<accession>A0A9X4R3H2</accession>
<evidence type="ECO:0000313" key="1">
    <source>
        <dbReference type="EMBL" id="MDG0861326.1"/>
    </source>
</evidence>
<gene>
    <name evidence="1" type="ORF">EXJ73_02410</name>
</gene>
<dbReference type="EMBL" id="SGUG01000003">
    <property type="protein sequence ID" value="MDG0861326.1"/>
    <property type="molecule type" value="Genomic_DNA"/>
</dbReference>
<dbReference type="AlphaFoldDB" id="A0A9X4R3H2"/>
<dbReference type="Pfam" id="PF10076">
    <property type="entry name" value="Phage_Mu_Gp48"/>
    <property type="match status" value="1"/>
</dbReference>
<proteinExistence type="predicted"/>
<comment type="caution">
    <text evidence="1">The sequence shown here is derived from an EMBL/GenBank/DDBJ whole genome shotgun (WGS) entry which is preliminary data.</text>
</comment>
<evidence type="ECO:0000313" key="2">
    <source>
        <dbReference type="Proteomes" id="UP001152766"/>
    </source>
</evidence>
<organism evidence="1 2">
    <name type="scientific">Pelomonas aquatica</name>
    <dbReference type="NCBI Taxonomy" id="431058"/>
    <lineage>
        <taxon>Bacteria</taxon>
        <taxon>Pseudomonadati</taxon>
        <taxon>Pseudomonadota</taxon>
        <taxon>Betaproteobacteria</taxon>
        <taxon>Burkholderiales</taxon>
        <taxon>Sphaerotilaceae</taxon>
        <taxon>Roseateles</taxon>
    </lineage>
</organism>
<keyword evidence="2" id="KW-1185">Reference proteome</keyword>